<evidence type="ECO:0000256" key="9">
    <source>
        <dbReference type="ARBA" id="ARBA00023180"/>
    </source>
</evidence>
<dbReference type="GO" id="GO:0019062">
    <property type="term" value="P:virion attachment to host cell"/>
    <property type="evidence" value="ECO:0007669"/>
    <property type="project" value="UniProtKB-KW"/>
</dbReference>
<evidence type="ECO:0000256" key="5">
    <source>
        <dbReference type="ARBA" id="ARBA00022804"/>
    </source>
</evidence>
<feature type="non-terminal residue" evidence="12">
    <location>
        <position position="174"/>
    </location>
</feature>
<keyword evidence="12" id="KW-0261">Viral envelope protein</keyword>
<evidence type="ECO:0000256" key="2">
    <source>
        <dbReference type="ARBA" id="ARBA00022506"/>
    </source>
</evidence>
<dbReference type="InterPro" id="IPR036377">
    <property type="entry name" value="Gp120_core_sf"/>
</dbReference>
<comment type="subcellular location">
    <subcellularLocation>
        <location evidence="1">Virion membrane</location>
    </subcellularLocation>
</comment>
<evidence type="ECO:0000256" key="8">
    <source>
        <dbReference type="ARBA" id="ARBA00023157"/>
    </source>
</evidence>
<dbReference type="GO" id="GO:0019031">
    <property type="term" value="C:viral envelope"/>
    <property type="evidence" value="ECO:0007669"/>
    <property type="project" value="UniProtKB-KW"/>
</dbReference>
<evidence type="ECO:0000313" key="12">
    <source>
        <dbReference type="EMBL" id="ABA08261.1"/>
    </source>
</evidence>
<feature type="non-terminal residue" evidence="12">
    <location>
        <position position="1"/>
    </location>
</feature>
<evidence type="ECO:0000256" key="3">
    <source>
        <dbReference type="ARBA" id="ARBA00022581"/>
    </source>
</evidence>
<keyword evidence="3" id="KW-0945">Host-virus interaction</keyword>
<keyword evidence="4" id="KW-1162">Viral penetration into host cytoplasm</keyword>
<organismHost>
    <name type="scientific">Homo sapiens</name>
    <name type="common">Human</name>
    <dbReference type="NCBI Taxonomy" id="9606"/>
</organismHost>
<proteinExistence type="predicted"/>
<dbReference type="InterPro" id="IPR000777">
    <property type="entry name" value="HIV1_Gp120"/>
</dbReference>
<keyword evidence="6" id="KW-0946">Virion</keyword>
<keyword evidence="7" id="KW-0472">Membrane</keyword>
<evidence type="ECO:0000259" key="11">
    <source>
        <dbReference type="Pfam" id="PF00516"/>
    </source>
</evidence>
<dbReference type="GO" id="GO:0055036">
    <property type="term" value="C:virion membrane"/>
    <property type="evidence" value="ECO:0007669"/>
    <property type="project" value="UniProtKB-SubCell"/>
</dbReference>
<dbReference type="SUPFAM" id="SSF56502">
    <property type="entry name" value="gp120 core"/>
    <property type="match status" value="1"/>
</dbReference>
<keyword evidence="5" id="KW-1161">Viral attachment to host cell</keyword>
<evidence type="ECO:0000256" key="10">
    <source>
        <dbReference type="ARBA" id="ARBA00023296"/>
    </source>
</evidence>
<gene>
    <name evidence="12" type="primary">env</name>
</gene>
<sequence length="174" mass="19759">NRVSTHYCSMVVCRRKDSNSSENLTNNVKLIIVHLKKSVDIVCTRPNNNTRKSMRIGPGQTFYATRDIIGDIRQAHCNISEQEWNNTLQEVVTELHKHFPNKIIRFAPSSGGDLEIQHIALIVEENFSIAIHQNCLIVHTFSMLKCYAQMLINLTLLQIKQLYHVAGGGRACCL</sequence>
<evidence type="ECO:0000256" key="1">
    <source>
        <dbReference type="ARBA" id="ARBA00004182"/>
    </source>
</evidence>
<keyword evidence="2" id="KW-1168">Fusion of virus membrane with host membrane</keyword>
<feature type="domain" description="Human immunodeficiency virus 1 envelope glycoprotein Gp120" evidence="11">
    <location>
        <begin position="21"/>
        <end position="121"/>
    </location>
</feature>
<organism evidence="12">
    <name type="scientific">Human immunodeficiency virus type 1</name>
    <name type="common">HIV-1</name>
    <dbReference type="NCBI Taxonomy" id="11676"/>
    <lineage>
        <taxon>Viruses</taxon>
        <taxon>Riboviria</taxon>
        <taxon>Pararnavirae</taxon>
        <taxon>Artverviricota</taxon>
        <taxon>Revtraviricetes</taxon>
        <taxon>Ortervirales</taxon>
        <taxon>Retroviridae</taxon>
        <taxon>Orthoretrovirinae</taxon>
        <taxon>Lentivirus</taxon>
        <taxon>Lentivirus humimdef1</taxon>
    </lineage>
</organism>
<dbReference type="GO" id="GO:0046718">
    <property type="term" value="P:symbiont entry into host cell"/>
    <property type="evidence" value="ECO:0007669"/>
    <property type="project" value="UniProtKB-KW"/>
</dbReference>
<dbReference type="GO" id="GO:0039663">
    <property type="term" value="P:membrane fusion involved in viral entry into host cell"/>
    <property type="evidence" value="ECO:0007669"/>
    <property type="project" value="UniProtKB-KW"/>
</dbReference>
<name>Q3LX71_HV1</name>
<keyword evidence="8" id="KW-1015">Disulfide bond</keyword>
<protein>
    <submittedName>
        <fullName evidence="12">Envelope glycoprotein</fullName>
    </submittedName>
</protein>
<dbReference type="Gene3D" id="2.170.40.20">
    <property type="entry name" value="Human immunodeficiency virus 1, Gp160, envelope glycoprotein"/>
    <property type="match status" value="1"/>
</dbReference>
<dbReference type="Pfam" id="PF00516">
    <property type="entry name" value="GP120"/>
    <property type="match status" value="1"/>
</dbReference>
<reference evidence="12" key="1">
    <citation type="journal article" date="2008" name="AIDS Res. Hum. Retroviruses">
        <title>HIV type 1 genetic diversity in Moyale, Mandera, and Turkana based on env-C2-V3 sequences.</title>
        <authorList>
            <person name="Khamadi S.A."/>
            <person name="Lihana R.W."/>
            <person name="Mwaniki D.L."/>
            <person name="Kinyua J."/>
            <person name="Lagat N."/>
            <person name="Carter J.Y."/>
            <person name="Ichimura H."/>
            <person name="Oishi I."/>
            <person name="Okoth F.A."/>
            <person name="Ochieng W."/>
        </authorList>
    </citation>
    <scope>NUCLEOTIDE SEQUENCE</scope>
    <source>
        <strain evidence="12">MYDH031</strain>
    </source>
</reference>
<evidence type="ECO:0000256" key="7">
    <source>
        <dbReference type="ARBA" id="ARBA00023136"/>
    </source>
</evidence>
<keyword evidence="9" id="KW-0325">Glycoprotein</keyword>
<evidence type="ECO:0000256" key="6">
    <source>
        <dbReference type="ARBA" id="ARBA00022844"/>
    </source>
</evidence>
<dbReference type="EMBL" id="DQ155172">
    <property type="protein sequence ID" value="ABA08261.1"/>
    <property type="molecule type" value="Genomic_DNA"/>
</dbReference>
<keyword evidence="10" id="KW-1160">Virus entry into host cell</keyword>
<evidence type="ECO:0000256" key="4">
    <source>
        <dbReference type="ARBA" id="ARBA00022595"/>
    </source>
</evidence>
<accession>Q3LX71</accession>